<evidence type="ECO:0000256" key="3">
    <source>
        <dbReference type="ARBA" id="ARBA00022448"/>
    </source>
</evidence>
<evidence type="ECO:0000259" key="15">
    <source>
        <dbReference type="PROSITE" id="PS51007"/>
    </source>
</evidence>
<comment type="pathway">
    <text evidence="2">One-carbon metabolism; methylamine degradation.</text>
</comment>
<feature type="binding site" description="covalent" evidence="13">
    <location>
        <position position="231"/>
    </location>
    <ligand>
        <name>heme c</name>
        <dbReference type="ChEBI" id="CHEBI:61717"/>
        <label>2</label>
    </ligand>
</feature>
<comment type="function">
    <text evidence="11">Involved in methylamine metabolism. Essential for the maturation of the beta subunit of MADH, presumably via a step in the biosynthesis of tryptophan tryptophylquinone (TTQ), the cofactor of MADH.</text>
</comment>
<comment type="caution">
    <text evidence="16">The sequence shown here is derived from an EMBL/GenBank/DDBJ whole genome shotgun (WGS) entry which is preliminary data.</text>
</comment>
<dbReference type="PANTHER" id="PTHR30600">
    <property type="entry name" value="CYTOCHROME C PEROXIDASE-RELATED"/>
    <property type="match status" value="1"/>
</dbReference>
<keyword evidence="7" id="KW-0574">Periplasm</keyword>
<evidence type="ECO:0000256" key="1">
    <source>
        <dbReference type="ARBA" id="ARBA00004418"/>
    </source>
</evidence>
<protein>
    <recommendedName>
        <fullName evidence="12">Methylamine utilization protein MauG</fullName>
    </recommendedName>
</protein>
<keyword evidence="3" id="KW-0813">Transport</keyword>
<dbReference type="PROSITE" id="PS51007">
    <property type="entry name" value="CYTC"/>
    <property type="match status" value="1"/>
</dbReference>
<dbReference type="InterPro" id="IPR036909">
    <property type="entry name" value="Cyt_c-like_dom_sf"/>
</dbReference>
<dbReference type="SUPFAM" id="SSF46626">
    <property type="entry name" value="Cytochrome c"/>
    <property type="match status" value="2"/>
</dbReference>
<accession>A0A853I5D1</accession>
<keyword evidence="5 14" id="KW-0479">Metal-binding</keyword>
<comment type="PTM">
    <text evidence="13">Binds 2 heme groups per subunit.</text>
</comment>
<proteinExistence type="predicted"/>
<evidence type="ECO:0000256" key="9">
    <source>
        <dbReference type="ARBA" id="ARBA00023002"/>
    </source>
</evidence>
<dbReference type="AlphaFoldDB" id="A0A853I5D1"/>
<dbReference type="Gene3D" id="1.10.760.10">
    <property type="entry name" value="Cytochrome c-like domain"/>
    <property type="match status" value="2"/>
</dbReference>
<evidence type="ECO:0000256" key="11">
    <source>
        <dbReference type="ARBA" id="ARBA00058991"/>
    </source>
</evidence>
<dbReference type="InterPro" id="IPR004852">
    <property type="entry name" value="Di-haem_cyt_c_peroxidsae"/>
</dbReference>
<gene>
    <name evidence="16" type="ORF">H0A36_00295</name>
</gene>
<dbReference type="InterPro" id="IPR009056">
    <property type="entry name" value="Cyt_c-like_dom"/>
</dbReference>
<keyword evidence="9" id="KW-0560">Oxidoreductase</keyword>
<evidence type="ECO:0000256" key="10">
    <source>
        <dbReference type="ARBA" id="ARBA00023004"/>
    </source>
</evidence>
<dbReference type="GO" id="GO:0042597">
    <property type="term" value="C:periplasmic space"/>
    <property type="evidence" value="ECO:0007669"/>
    <property type="project" value="UniProtKB-SubCell"/>
</dbReference>
<keyword evidence="4 13" id="KW-0349">Heme</keyword>
<dbReference type="GO" id="GO:0004130">
    <property type="term" value="F:cytochrome-c peroxidase activity"/>
    <property type="evidence" value="ECO:0007669"/>
    <property type="project" value="TreeGrafter"/>
</dbReference>
<evidence type="ECO:0000256" key="7">
    <source>
        <dbReference type="ARBA" id="ARBA00022764"/>
    </source>
</evidence>
<evidence type="ECO:0000256" key="5">
    <source>
        <dbReference type="ARBA" id="ARBA00022723"/>
    </source>
</evidence>
<keyword evidence="6" id="KW-0732">Signal</keyword>
<evidence type="ECO:0000313" key="16">
    <source>
        <dbReference type="EMBL" id="NYZ64425.1"/>
    </source>
</evidence>
<feature type="binding site" description="axial binding residue" evidence="14">
    <location>
        <position position="88"/>
    </location>
    <ligand>
        <name>heme c</name>
        <dbReference type="ChEBI" id="CHEBI:61717"/>
        <label>1</label>
    </ligand>
    <ligandPart>
        <name>Fe</name>
        <dbReference type="ChEBI" id="CHEBI:18248"/>
    </ligandPart>
</feature>
<dbReference type="Proteomes" id="UP000569732">
    <property type="component" value="Unassembled WGS sequence"/>
</dbReference>
<dbReference type="GO" id="GO:0009055">
    <property type="term" value="F:electron transfer activity"/>
    <property type="evidence" value="ECO:0007669"/>
    <property type="project" value="InterPro"/>
</dbReference>
<dbReference type="FunFam" id="1.10.760.10:FF:000019">
    <property type="entry name" value="Di-heme cytochrome C peroxidase"/>
    <property type="match status" value="1"/>
</dbReference>
<keyword evidence="10 14" id="KW-0408">Iron</keyword>
<feature type="binding site" description="covalent" evidence="13">
    <location>
        <position position="234"/>
    </location>
    <ligand>
        <name>heme c</name>
        <dbReference type="ChEBI" id="CHEBI:61717"/>
        <label>2</label>
    </ligand>
</feature>
<evidence type="ECO:0000256" key="4">
    <source>
        <dbReference type="ARBA" id="ARBA00022617"/>
    </source>
</evidence>
<dbReference type="PIRSF" id="PIRSF000294">
    <property type="entry name" value="Cytochrome-c_peroxidase"/>
    <property type="match status" value="1"/>
</dbReference>
<organism evidence="16 17">
    <name type="scientific">Spartinivicinus marinus</name>
    <dbReference type="NCBI Taxonomy" id="2994442"/>
    <lineage>
        <taxon>Bacteria</taxon>
        <taxon>Pseudomonadati</taxon>
        <taxon>Pseudomonadota</taxon>
        <taxon>Gammaproteobacteria</taxon>
        <taxon>Oceanospirillales</taxon>
        <taxon>Zooshikellaceae</taxon>
        <taxon>Spartinivicinus</taxon>
    </lineage>
</organism>
<feature type="binding site" description="covalent" evidence="13">
    <location>
        <position position="84"/>
    </location>
    <ligand>
        <name>heme c</name>
        <dbReference type="ChEBI" id="CHEBI:61717"/>
        <label>1</label>
    </ligand>
</feature>
<evidence type="ECO:0000256" key="12">
    <source>
        <dbReference type="ARBA" id="ARBA00073576"/>
    </source>
</evidence>
<feature type="binding site" description="covalent" evidence="13">
    <location>
        <position position="87"/>
    </location>
    <ligand>
        <name>heme c</name>
        <dbReference type="ChEBI" id="CHEBI:61717"/>
        <label>1</label>
    </ligand>
</feature>
<dbReference type="GO" id="GO:0020037">
    <property type="term" value="F:heme binding"/>
    <property type="evidence" value="ECO:0007669"/>
    <property type="project" value="InterPro"/>
</dbReference>
<dbReference type="PANTHER" id="PTHR30600:SF10">
    <property type="entry name" value="BLL6722 PROTEIN"/>
    <property type="match status" value="1"/>
</dbReference>
<comment type="subcellular location">
    <subcellularLocation>
        <location evidence="1">Periplasm</location>
    </subcellularLocation>
</comment>
<reference evidence="16 17" key="1">
    <citation type="submission" date="2020-07" db="EMBL/GenBank/DDBJ databases">
        <title>Endozoicomonas sp. nov., isolated from sediment.</title>
        <authorList>
            <person name="Gu T."/>
        </authorList>
    </citation>
    <scope>NUCLEOTIDE SEQUENCE [LARGE SCALE GENOMIC DNA]</scope>
    <source>
        <strain evidence="16 17">SM1973</strain>
    </source>
</reference>
<feature type="domain" description="Cytochrome c" evidence="15">
    <location>
        <begin position="214"/>
        <end position="343"/>
    </location>
</feature>
<evidence type="ECO:0000256" key="8">
    <source>
        <dbReference type="ARBA" id="ARBA00022982"/>
    </source>
</evidence>
<evidence type="ECO:0000313" key="17">
    <source>
        <dbReference type="Proteomes" id="UP000569732"/>
    </source>
</evidence>
<dbReference type="EMBL" id="JACCKB010000001">
    <property type="protein sequence ID" value="NYZ64425.1"/>
    <property type="molecule type" value="Genomic_DNA"/>
</dbReference>
<keyword evidence="17" id="KW-1185">Reference proteome</keyword>
<evidence type="ECO:0000256" key="13">
    <source>
        <dbReference type="PIRSR" id="PIRSR000294-1"/>
    </source>
</evidence>
<keyword evidence="8" id="KW-0249">Electron transport</keyword>
<dbReference type="InterPro" id="IPR051395">
    <property type="entry name" value="Cytochrome_c_Peroxidase/MauG"/>
</dbReference>
<evidence type="ECO:0000256" key="2">
    <source>
        <dbReference type="ARBA" id="ARBA00004856"/>
    </source>
</evidence>
<evidence type="ECO:0000256" key="14">
    <source>
        <dbReference type="PIRSR" id="PIRSR000294-2"/>
    </source>
</evidence>
<comment type="cofactor">
    <cofactor evidence="13">
        <name>heme</name>
        <dbReference type="ChEBI" id="CHEBI:30413"/>
    </cofactor>
    <text evidence="13">Binds 2 heme groups.</text>
</comment>
<sequence>MYLKDLFLRPFLLALLLLPELIAVLYASDDTGSTICFEPGHPSLQHWLLPALSMTTTATAVEQLQLGKLLFFDPRLSANGNFACSTCHNPSLGWSDGLKTAIGQQGVSLNRATPSLINVAYNKVFMWDGRQSSLESQVLGVMGAEHEMNADYEKLLIFLNQNPKYRELFAKAFPDKHINKEILAAAIAQFERTIISKGTPFDRWITGDSTAMSTDQIAGFQIFISKTKGNCASCHHPPNFTDDGFHNIGLQSFASPNPDLGRYNVKPIKISKGAFKTPPLRGIRLTAPYFHDGSAATLDNVIEHYAQGGKVRTNIDPEMKKLSLSKIEKKQLKLFLEALTTTAASYPVPILP</sequence>
<evidence type="ECO:0000256" key="6">
    <source>
        <dbReference type="ARBA" id="ARBA00022729"/>
    </source>
</evidence>
<feature type="binding site" description="axial binding residue" evidence="14">
    <location>
        <position position="235"/>
    </location>
    <ligand>
        <name>heme c</name>
        <dbReference type="ChEBI" id="CHEBI:61717"/>
        <label>2</label>
    </ligand>
    <ligandPart>
        <name>Fe</name>
        <dbReference type="ChEBI" id="CHEBI:18248"/>
    </ligandPart>
</feature>
<dbReference type="Pfam" id="PF21419">
    <property type="entry name" value="RoxA-like_Cyt-c"/>
    <property type="match status" value="1"/>
</dbReference>
<dbReference type="Pfam" id="PF03150">
    <property type="entry name" value="CCP_MauG"/>
    <property type="match status" value="1"/>
</dbReference>
<name>A0A853I5D1_9GAMM</name>
<dbReference type="GO" id="GO:0046872">
    <property type="term" value="F:metal ion binding"/>
    <property type="evidence" value="ECO:0007669"/>
    <property type="project" value="UniProtKB-KW"/>
</dbReference>
<dbReference type="InterPro" id="IPR026259">
    <property type="entry name" value="MauG/Cytc_peroxidase"/>
</dbReference>